<organism evidence="1 2">
    <name type="scientific">Paenibacillus lautus</name>
    <name type="common">Bacillus lautus</name>
    <dbReference type="NCBI Taxonomy" id="1401"/>
    <lineage>
        <taxon>Bacteria</taxon>
        <taxon>Bacillati</taxon>
        <taxon>Bacillota</taxon>
        <taxon>Bacilli</taxon>
        <taxon>Bacillales</taxon>
        <taxon>Paenibacillaceae</taxon>
        <taxon>Paenibacillus</taxon>
    </lineage>
</organism>
<evidence type="ECO:0000313" key="1">
    <source>
        <dbReference type="EMBL" id="OME89324.1"/>
    </source>
</evidence>
<dbReference type="AlphaFoldDB" id="A0A1R1AUS0"/>
<gene>
    <name evidence="1" type="ORF">BK123_26510</name>
</gene>
<dbReference type="PANTHER" id="PTHR40045:SF1">
    <property type="entry name" value="YQCI_YCGG FAMILY PROTEIN"/>
    <property type="match status" value="1"/>
</dbReference>
<dbReference type="EMBL" id="MRTF01000010">
    <property type="protein sequence ID" value="OME89324.1"/>
    <property type="molecule type" value="Genomic_DNA"/>
</dbReference>
<dbReference type="Pfam" id="PF08892">
    <property type="entry name" value="YqcI_YcgG"/>
    <property type="match status" value="1"/>
</dbReference>
<reference evidence="1 2" key="1">
    <citation type="submission" date="2016-11" db="EMBL/GenBank/DDBJ databases">
        <title>Paenibacillus species isolates.</title>
        <authorList>
            <person name="Beno S.M."/>
        </authorList>
    </citation>
    <scope>NUCLEOTIDE SEQUENCE [LARGE SCALE GENOMIC DNA]</scope>
    <source>
        <strain evidence="1 2">FSL F4-0100</strain>
    </source>
</reference>
<dbReference type="InterPro" id="IPR014988">
    <property type="entry name" value="Uncharacterised_YqcI/YcgG"/>
</dbReference>
<protein>
    <recommendedName>
        <fullName evidence="3">YqcI/YcgG family protein</fullName>
    </recommendedName>
</protein>
<dbReference type="OrthoDB" id="112290at2"/>
<dbReference type="RefSeq" id="WP_076325351.1">
    <property type="nucleotide sequence ID" value="NZ_MRTF01000010.1"/>
</dbReference>
<dbReference type="PANTHER" id="PTHR40045">
    <property type="entry name" value="YCGG FAMILY PROTEIN"/>
    <property type="match status" value="1"/>
</dbReference>
<name>A0A1R1AUS0_PAELA</name>
<sequence>MSGLLRLDDMDAVHGLQEEWQRKAITKLTEKMEDRYAKFPCIPAVQGHALNHFRYGFIHQDESQAAAEQLAALLREYGLGSKDFGPYTSLVVMICTEHGRDSLEGAQYYERLFWQLLSQTTEYDTEPWPADLPEDPTDHLWEFCFAGEPYFVYCGTPAHELRQSRYFPYMMLAFTPRWVLKQFNARTRQAEHTKGLIRQRLAKYDPVPPHPDLKFYGAEDNYEWKQYFLRDNTESLSKCPFARRHKEISQQ</sequence>
<dbReference type="STRING" id="1401.BK123_26510"/>
<comment type="caution">
    <text evidence="1">The sequence shown here is derived from an EMBL/GenBank/DDBJ whole genome shotgun (WGS) entry which is preliminary data.</text>
</comment>
<dbReference type="Proteomes" id="UP000187074">
    <property type="component" value="Unassembled WGS sequence"/>
</dbReference>
<accession>A0A1R1AUS0</accession>
<proteinExistence type="predicted"/>
<evidence type="ECO:0000313" key="2">
    <source>
        <dbReference type="Proteomes" id="UP000187074"/>
    </source>
</evidence>
<evidence type="ECO:0008006" key="3">
    <source>
        <dbReference type="Google" id="ProtNLM"/>
    </source>
</evidence>